<comment type="subcellular location">
    <subcellularLocation>
        <location evidence="2">Endomembrane system</location>
        <topology evidence="2">Multi-pass membrane protein</topology>
    </subcellularLocation>
</comment>
<dbReference type="PROSITE" id="PS50089">
    <property type="entry name" value="ZF_RING_2"/>
    <property type="match status" value="1"/>
</dbReference>
<dbReference type="GO" id="GO:0061630">
    <property type="term" value="F:ubiquitin protein ligase activity"/>
    <property type="evidence" value="ECO:0007669"/>
    <property type="project" value="UniProtKB-EC"/>
</dbReference>
<keyword evidence="10" id="KW-0833">Ubl conjugation pathway</keyword>
<gene>
    <name evidence="24" type="ORF">OEA41_009922</name>
</gene>
<keyword evidence="9 19" id="KW-0863">Zinc-finger</keyword>
<evidence type="ECO:0000313" key="25">
    <source>
        <dbReference type="Proteomes" id="UP001276659"/>
    </source>
</evidence>
<dbReference type="EC" id="2.3.2.27" evidence="4"/>
<keyword evidence="12 21" id="KW-1133">Transmembrane helix</keyword>
<dbReference type="InterPro" id="IPR021319">
    <property type="entry name" value="DUF2921"/>
</dbReference>
<feature type="compositionally biased region" description="Basic and acidic residues" evidence="20">
    <location>
        <begin position="496"/>
        <end position="513"/>
    </location>
</feature>
<dbReference type="EMBL" id="JASNWA010000011">
    <property type="protein sequence ID" value="KAK3166797.1"/>
    <property type="molecule type" value="Genomic_DNA"/>
</dbReference>
<dbReference type="PANTHER" id="PTHR22763:SF162">
    <property type="entry name" value="TRANSMEMBRANE E3 UBIQUITIN-PROTEIN LIGASE 1"/>
    <property type="match status" value="1"/>
</dbReference>
<dbReference type="SUPFAM" id="SSF57850">
    <property type="entry name" value="RING/U-box"/>
    <property type="match status" value="1"/>
</dbReference>
<evidence type="ECO:0000256" key="1">
    <source>
        <dbReference type="ARBA" id="ARBA00000900"/>
    </source>
</evidence>
<evidence type="ECO:0000256" key="2">
    <source>
        <dbReference type="ARBA" id="ARBA00004127"/>
    </source>
</evidence>
<feature type="chain" id="PRO_5041955123" description="DSC E3 ubiquitin ligase complex subunit A" evidence="22">
    <location>
        <begin position="26"/>
        <end position="845"/>
    </location>
</feature>
<protein>
    <recommendedName>
        <fullName evidence="16">DSC E3 ubiquitin ligase complex subunit A</fullName>
        <ecNumber evidence="4">2.3.2.27</ecNumber>
    </recommendedName>
    <alternativeName>
        <fullName evidence="17">Defective for SREBP cleavage protein A</fullName>
    </alternativeName>
    <alternativeName>
        <fullName evidence="18">RING-type E3 ubiquitin transferase dscA</fullName>
    </alternativeName>
</protein>
<evidence type="ECO:0000256" key="15">
    <source>
        <dbReference type="ARBA" id="ARBA00063126"/>
    </source>
</evidence>
<evidence type="ECO:0000256" key="13">
    <source>
        <dbReference type="ARBA" id="ARBA00023136"/>
    </source>
</evidence>
<evidence type="ECO:0000256" key="20">
    <source>
        <dbReference type="SAM" id="MobiDB-lite"/>
    </source>
</evidence>
<evidence type="ECO:0000256" key="18">
    <source>
        <dbReference type="ARBA" id="ARBA00082128"/>
    </source>
</evidence>
<comment type="catalytic activity">
    <reaction evidence="1">
        <text>S-ubiquitinyl-[E2 ubiquitin-conjugating enzyme]-L-cysteine + [acceptor protein]-L-lysine = [E2 ubiquitin-conjugating enzyme]-L-cysteine + N(6)-ubiquitinyl-[acceptor protein]-L-lysine.</text>
        <dbReference type="EC" id="2.3.2.27"/>
    </reaction>
</comment>
<sequence length="845" mass="94001">MDSSPRMVLVVFLLLFLFLSPDSQAPSLSQQRELDYSILDERHSLDVLNTSAYNGFDTANNRWLNVTGLRRGDGYAWDVLPKVQQRARDQLQRSLDTFTSSKSFRNASEVPNDSKPEDGAQQKIVQNALSSMKSFDGPTPLYQNVTGIFNGQWVRSQIGKEIATPSLNLSALTPRVYYASQNYNRNITGQGGGLRVQIEEKTSEDPLPDAGLARDVKAQVTIEDETSSGDGWEVTLYGVHYPQQGGIVLSTTSGKFAGIFALPYFTLSERSFTLAQQLLNQTLMSTINHQEADFTSVSNPWSSSPNNPSELIFPVPHCEFIIYLQQHPVEDTSIDLKAMEKELRFPTGASMPPAPSIRMSALIFSPDCGFVLESKGPPDFAPQQGLHLNGRKQESYIRIARRCILAFAAVISAQIFLLMRQMKDTSTPSTRSRVSFYTIAMMALGDGFACMGFMVVSILVDAAFLPLITTAFLSFLCVSFFGMKFLMDIWTVQAPERQERERERQRERDRRNAEIAAAQPAPTSTTPMPTPIPVVTAAGADTLPLPVTARRPADTEVTPIIITPDQDLDAAEAEDIAAAQTTAQTTLGSARREMSALYSKFYFLLLGILFLSLHATTWPTTPRSIYSNTLAFIYLSFWMPQVHRNVIRNCRKALRWEFVVGESILRLTPIVYFYTVPDNILFVENNANAAYVLMGWVWIQIWALVSQEILGPRFFVPNGWAPPAYDYHPILREDDEEAGATMPIGFTQATADPTSPTTPKPGESKEKGKKVWDCAICTENIDVPVIPAGGSGSGEGNAAMAATTIFSRRAYMVTPCRHIFHSQCLEGWMRYRLQCPICRENLPPL</sequence>
<feature type="transmembrane region" description="Helical" evidence="21">
    <location>
        <begin position="601"/>
        <end position="619"/>
    </location>
</feature>
<feature type="domain" description="RING-type" evidence="23">
    <location>
        <begin position="774"/>
        <end position="839"/>
    </location>
</feature>
<evidence type="ECO:0000256" key="17">
    <source>
        <dbReference type="ARBA" id="ARBA00077885"/>
    </source>
</evidence>
<dbReference type="PANTHER" id="PTHR22763">
    <property type="entry name" value="RING ZINC FINGER PROTEIN"/>
    <property type="match status" value="1"/>
</dbReference>
<feature type="compositionally biased region" description="Low complexity" evidence="20">
    <location>
        <begin position="516"/>
        <end position="531"/>
    </location>
</feature>
<dbReference type="FunFam" id="3.30.40.10:FF:000626">
    <property type="entry name" value="Transmembrane ubiquitin ligase 1"/>
    <property type="match status" value="1"/>
</dbReference>
<keyword evidence="8 22" id="KW-0732">Signal</keyword>
<dbReference type="InterPro" id="IPR001841">
    <property type="entry name" value="Znf_RING"/>
</dbReference>
<evidence type="ECO:0000256" key="19">
    <source>
        <dbReference type="PROSITE-ProRule" id="PRU00175"/>
    </source>
</evidence>
<keyword evidence="7" id="KW-0479">Metal-binding</keyword>
<evidence type="ECO:0000259" key="23">
    <source>
        <dbReference type="PROSITE" id="PS50089"/>
    </source>
</evidence>
<evidence type="ECO:0000313" key="24">
    <source>
        <dbReference type="EMBL" id="KAK3166797.1"/>
    </source>
</evidence>
<evidence type="ECO:0000256" key="9">
    <source>
        <dbReference type="ARBA" id="ARBA00022771"/>
    </source>
</evidence>
<keyword evidence="11" id="KW-0862">Zinc</keyword>
<comment type="function">
    <text evidence="14">Catalytic component of the DSC E3 ubiquitin ligase complex which is required for the srbA transcriptional activator proteolytic cleavage to release the soluble transcription factor from the membrane in low oxygen or sterol conditions. Required for growth during hypoxia and triazole drug susceptibility, as well as for virulence in a murine model of invasive pulmonary aspergillosis (IPA).</text>
</comment>
<comment type="caution">
    <text evidence="24">The sequence shown here is derived from an EMBL/GenBank/DDBJ whole genome shotgun (WGS) entry which is preliminary data.</text>
</comment>
<evidence type="ECO:0000256" key="21">
    <source>
        <dbReference type="SAM" id="Phobius"/>
    </source>
</evidence>
<dbReference type="Pfam" id="PF13639">
    <property type="entry name" value="zf-RING_2"/>
    <property type="match status" value="1"/>
</dbReference>
<evidence type="ECO:0000256" key="7">
    <source>
        <dbReference type="ARBA" id="ARBA00022723"/>
    </source>
</evidence>
<evidence type="ECO:0000256" key="16">
    <source>
        <dbReference type="ARBA" id="ARBA00071072"/>
    </source>
</evidence>
<evidence type="ECO:0000256" key="3">
    <source>
        <dbReference type="ARBA" id="ARBA00004906"/>
    </source>
</evidence>
<feature type="transmembrane region" description="Helical" evidence="21">
    <location>
        <begin position="434"/>
        <end position="458"/>
    </location>
</feature>
<dbReference type="SMART" id="SM00184">
    <property type="entry name" value="RING"/>
    <property type="match status" value="1"/>
</dbReference>
<dbReference type="InterPro" id="IPR013083">
    <property type="entry name" value="Znf_RING/FYVE/PHD"/>
</dbReference>
<keyword evidence="25" id="KW-1185">Reference proteome</keyword>
<feature type="region of interest" description="Disordered" evidence="20">
    <location>
        <begin position="746"/>
        <end position="767"/>
    </location>
</feature>
<reference evidence="24" key="1">
    <citation type="submission" date="2022-11" db="EMBL/GenBank/DDBJ databases">
        <title>Chromosomal genome sequence assembly and mating type (MAT) locus characterization of the leprose asexual lichenized fungus Lepraria neglecta (Nyl.) Erichsen.</title>
        <authorList>
            <person name="Allen J.L."/>
            <person name="Pfeffer B."/>
        </authorList>
    </citation>
    <scope>NUCLEOTIDE SEQUENCE</scope>
    <source>
        <strain evidence="24">Allen 5258</strain>
    </source>
</reference>
<name>A0AAE0DDC4_9LECA</name>
<evidence type="ECO:0000256" key="8">
    <source>
        <dbReference type="ARBA" id="ARBA00022729"/>
    </source>
</evidence>
<dbReference type="InterPro" id="IPR050731">
    <property type="entry name" value="HRD1_E3_ubiq-ligases"/>
</dbReference>
<dbReference type="AlphaFoldDB" id="A0AAE0DDC4"/>
<evidence type="ECO:0000256" key="11">
    <source>
        <dbReference type="ARBA" id="ARBA00022833"/>
    </source>
</evidence>
<feature type="region of interest" description="Disordered" evidence="20">
    <location>
        <begin position="496"/>
        <end position="531"/>
    </location>
</feature>
<keyword evidence="5" id="KW-0808">Transferase</keyword>
<evidence type="ECO:0000256" key="6">
    <source>
        <dbReference type="ARBA" id="ARBA00022692"/>
    </source>
</evidence>
<evidence type="ECO:0000256" key="14">
    <source>
        <dbReference type="ARBA" id="ARBA00056116"/>
    </source>
</evidence>
<evidence type="ECO:0000256" key="4">
    <source>
        <dbReference type="ARBA" id="ARBA00012483"/>
    </source>
</evidence>
<keyword evidence="13 21" id="KW-0472">Membrane</keyword>
<dbReference type="Pfam" id="PF11145">
    <property type="entry name" value="DUF2921"/>
    <property type="match status" value="2"/>
</dbReference>
<organism evidence="24 25">
    <name type="scientific">Lepraria neglecta</name>
    <dbReference type="NCBI Taxonomy" id="209136"/>
    <lineage>
        <taxon>Eukaryota</taxon>
        <taxon>Fungi</taxon>
        <taxon>Dikarya</taxon>
        <taxon>Ascomycota</taxon>
        <taxon>Pezizomycotina</taxon>
        <taxon>Lecanoromycetes</taxon>
        <taxon>OSLEUM clade</taxon>
        <taxon>Lecanoromycetidae</taxon>
        <taxon>Lecanorales</taxon>
        <taxon>Lecanorineae</taxon>
        <taxon>Stereocaulaceae</taxon>
        <taxon>Lepraria</taxon>
    </lineage>
</organism>
<keyword evidence="6 21" id="KW-0812">Transmembrane</keyword>
<feature type="signal peptide" evidence="22">
    <location>
        <begin position="1"/>
        <end position="25"/>
    </location>
</feature>
<comment type="pathway">
    <text evidence="3">Protein modification; protein ubiquitination.</text>
</comment>
<feature type="transmembrane region" description="Helical" evidence="21">
    <location>
        <begin position="404"/>
        <end position="422"/>
    </location>
</feature>
<evidence type="ECO:0000256" key="12">
    <source>
        <dbReference type="ARBA" id="ARBA00022989"/>
    </source>
</evidence>
<dbReference type="GO" id="GO:0008270">
    <property type="term" value="F:zinc ion binding"/>
    <property type="evidence" value="ECO:0007669"/>
    <property type="project" value="UniProtKB-KW"/>
</dbReference>
<dbReference type="GO" id="GO:0043161">
    <property type="term" value="P:proteasome-mediated ubiquitin-dependent protein catabolic process"/>
    <property type="evidence" value="ECO:0007669"/>
    <property type="project" value="TreeGrafter"/>
</dbReference>
<feature type="transmembrane region" description="Helical" evidence="21">
    <location>
        <begin position="464"/>
        <end position="487"/>
    </location>
</feature>
<dbReference type="Proteomes" id="UP001276659">
    <property type="component" value="Unassembled WGS sequence"/>
</dbReference>
<proteinExistence type="predicted"/>
<dbReference type="GO" id="GO:0044695">
    <property type="term" value="C:Dsc E3 ubiquitin ligase complex"/>
    <property type="evidence" value="ECO:0007669"/>
    <property type="project" value="TreeGrafter"/>
</dbReference>
<evidence type="ECO:0000256" key="22">
    <source>
        <dbReference type="SAM" id="SignalP"/>
    </source>
</evidence>
<comment type="subunit">
    <text evidence="15">Component of the DSC E3 ubiquitin ligase complex composed of dscA, dscB, dscC and dscD.</text>
</comment>
<evidence type="ECO:0000256" key="5">
    <source>
        <dbReference type="ARBA" id="ARBA00022679"/>
    </source>
</evidence>
<accession>A0AAE0DDC4</accession>
<dbReference type="GO" id="GO:0012505">
    <property type="term" value="C:endomembrane system"/>
    <property type="evidence" value="ECO:0007669"/>
    <property type="project" value="UniProtKB-SubCell"/>
</dbReference>
<dbReference type="Gene3D" id="3.30.40.10">
    <property type="entry name" value="Zinc/RING finger domain, C3HC4 (zinc finger)"/>
    <property type="match status" value="1"/>
</dbReference>
<feature type="compositionally biased region" description="Polar residues" evidence="20">
    <location>
        <begin position="747"/>
        <end position="757"/>
    </location>
</feature>
<evidence type="ECO:0000256" key="10">
    <source>
        <dbReference type="ARBA" id="ARBA00022786"/>
    </source>
</evidence>